<keyword evidence="1" id="KW-0812">Transmembrane</keyword>
<accession>A0A0A2C657</accession>
<evidence type="ECO:0000256" key="1">
    <source>
        <dbReference type="SAM" id="Phobius"/>
    </source>
</evidence>
<keyword evidence="1" id="KW-1133">Transmembrane helix</keyword>
<dbReference type="RefSeq" id="WP_193743150.1">
    <property type="nucleotide sequence ID" value="NZ_JNAX01000014.1"/>
</dbReference>
<dbReference type="Proteomes" id="UP000030392">
    <property type="component" value="Unassembled WGS sequence"/>
</dbReference>
<evidence type="ECO:0000313" key="3">
    <source>
        <dbReference type="Proteomes" id="UP000030392"/>
    </source>
</evidence>
<protein>
    <submittedName>
        <fullName evidence="2">Uncharacterized protein</fullName>
    </submittedName>
</protein>
<evidence type="ECO:0000313" key="2">
    <source>
        <dbReference type="EMBL" id="KGG20089.1"/>
    </source>
</evidence>
<reference evidence="3" key="1">
    <citation type="journal article" date="2014" name="Sci. Data">
        <title>Genomes of diverse isolates of the marine cyanobacterium Prochlorococcus.</title>
        <authorList>
            <person name="Biller S."/>
            <person name="Berube P."/>
            <person name="Thompson J."/>
            <person name="Kelly L."/>
            <person name="Roggensack S."/>
            <person name="Awad L."/>
            <person name="Roache-Johnson K."/>
            <person name="Ding H."/>
            <person name="Giovannoni S.J."/>
            <person name="Moore L.R."/>
            <person name="Chisholm S.W."/>
        </authorList>
    </citation>
    <scope>NUCLEOTIDE SEQUENCE [LARGE SCALE GENOMIC DNA]</scope>
    <source>
        <strain evidence="3">PAC1</strain>
    </source>
</reference>
<name>A0A0A2C657_PROMR</name>
<comment type="caution">
    <text evidence="2">The sequence shown here is derived from an EMBL/GenBank/DDBJ whole genome shotgun (WGS) entry which is preliminary data.</text>
</comment>
<sequence>MSKLNFYLTVSFGELELSNLTFWSLVAITVLFVVSFILSTIPLTKNISSKK</sequence>
<proteinExistence type="predicted"/>
<gene>
    <name evidence="2" type="ORF">EV03_1553</name>
</gene>
<dbReference type="EMBL" id="JNAX01000014">
    <property type="protein sequence ID" value="KGG20089.1"/>
    <property type="molecule type" value="Genomic_DNA"/>
</dbReference>
<organism evidence="2 3">
    <name type="scientific">Prochlorococcus marinus str. PAC1</name>
    <dbReference type="NCBI Taxonomy" id="59924"/>
    <lineage>
        <taxon>Bacteria</taxon>
        <taxon>Bacillati</taxon>
        <taxon>Cyanobacteriota</taxon>
        <taxon>Cyanophyceae</taxon>
        <taxon>Synechococcales</taxon>
        <taxon>Prochlorococcaceae</taxon>
        <taxon>Prochlorococcus</taxon>
    </lineage>
</organism>
<dbReference type="AlphaFoldDB" id="A0A0A2C657"/>
<keyword evidence="1" id="KW-0472">Membrane</keyword>
<feature type="transmembrane region" description="Helical" evidence="1">
    <location>
        <begin position="20"/>
        <end position="41"/>
    </location>
</feature>